<comment type="caution">
    <text evidence="1">The sequence shown here is derived from an EMBL/GenBank/DDBJ whole genome shotgun (WGS) entry which is preliminary data.</text>
</comment>
<evidence type="ECO:0000313" key="1">
    <source>
        <dbReference type="EMBL" id="KAK4731359.1"/>
    </source>
</evidence>
<organism evidence="1 2">
    <name type="scientific">Solanum pinnatisectum</name>
    <name type="common">tansyleaf nightshade</name>
    <dbReference type="NCBI Taxonomy" id="50273"/>
    <lineage>
        <taxon>Eukaryota</taxon>
        <taxon>Viridiplantae</taxon>
        <taxon>Streptophyta</taxon>
        <taxon>Embryophyta</taxon>
        <taxon>Tracheophyta</taxon>
        <taxon>Spermatophyta</taxon>
        <taxon>Magnoliopsida</taxon>
        <taxon>eudicotyledons</taxon>
        <taxon>Gunneridae</taxon>
        <taxon>Pentapetalae</taxon>
        <taxon>asterids</taxon>
        <taxon>lamiids</taxon>
        <taxon>Solanales</taxon>
        <taxon>Solanaceae</taxon>
        <taxon>Solanoideae</taxon>
        <taxon>Solaneae</taxon>
        <taxon>Solanum</taxon>
    </lineage>
</organism>
<name>A0AAV9M3C4_9SOLN</name>
<dbReference type="Proteomes" id="UP001311915">
    <property type="component" value="Unassembled WGS sequence"/>
</dbReference>
<keyword evidence="2" id="KW-1185">Reference proteome</keyword>
<sequence>MIYAKCTSLERLCLWEDLYSIRLNLSLPWMVGGDFNVIMEEDKKIGRLPLYPQEYEDFALCINSCELFGLHFTCNPFTWWNGRADGECIFKRLDRVVINQTLQDLFGQLEIQHLTRIGSDHVPLLLTCEGSTQHYIKPFRFQKFWTKMEIETKNTKLALTRWSKAKYGDIFKKLLIRVEIVKVKEQLFEEHPTSLNRMVLQQSQAEYKIYLHYEEKF</sequence>
<dbReference type="PANTHER" id="PTHR33710">
    <property type="entry name" value="BNAC02G09200D PROTEIN"/>
    <property type="match status" value="1"/>
</dbReference>
<dbReference type="Gene3D" id="3.60.10.10">
    <property type="entry name" value="Endonuclease/exonuclease/phosphatase"/>
    <property type="match status" value="1"/>
</dbReference>
<dbReference type="SUPFAM" id="SSF56219">
    <property type="entry name" value="DNase I-like"/>
    <property type="match status" value="1"/>
</dbReference>
<dbReference type="AlphaFoldDB" id="A0AAV9M3C4"/>
<accession>A0AAV9M3C4</accession>
<protein>
    <recommendedName>
        <fullName evidence="3">Endonuclease/exonuclease/phosphatase domain-containing protein</fullName>
    </recommendedName>
</protein>
<dbReference type="EMBL" id="JAWPEI010000003">
    <property type="protein sequence ID" value="KAK4731359.1"/>
    <property type="molecule type" value="Genomic_DNA"/>
</dbReference>
<reference evidence="1 2" key="1">
    <citation type="submission" date="2023-10" db="EMBL/GenBank/DDBJ databases">
        <title>Genome-Wide Identification Analysis in wild type Solanum Pinnatisectum Reveals Some Genes Defensing Phytophthora Infestans.</title>
        <authorList>
            <person name="Sun C."/>
        </authorList>
    </citation>
    <scope>NUCLEOTIDE SEQUENCE [LARGE SCALE GENOMIC DNA]</scope>
    <source>
        <strain evidence="1">LQN</strain>
        <tissue evidence="1">Leaf</tissue>
    </source>
</reference>
<gene>
    <name evidence="1" type="ORF">R3W88_024347</name>
</gene>
<evidence type="ECO:0008006" key="3">
    <source>
        <dbReference type="Google" id="ProtNLM"/>
    </source>
</evidence>
<dbReference type="PANTHER" id="PTHR33710:SF79">
    <property type="entry name" value="OS06G0205337 PROTEIN"/>
    <property type="match status" value="1"/>
</dbReference>
<evidence type="ECO:0000313" key="2">
    <source>
        <dbReference type="Proteomes" id="UP001311915"/>
    </source>
</evidence>
<dbReference type="InterPro" id="IPR036691">
    <property type="entry name" value="Endo/exonu/phosph_ase_sf"/>
</dbReference>
<proteinExistence type="predicted"/>